<accession>X0W417</accession>
<evidence type="ECO:0000313" key="1">
    <source>
        <dbReference type="EMBL" id="GAG25584.1"/>
    </source>
</evidence>
<dbReference type="EMBL" id="BARS01034736">
    <property type="protein sequence ID" value="GAG25584.1"/>
    <property type="molecule type" value="Genomic_DNA"/>
</dbReference>
<reference evidence="1" key="1">
    <citation type="journal article" date="2014" name="Front. Microbiol.">
        <title>High frequency of phylogenetically diverse reductive dehalogenase-homologous genes in deep subseafloor sedimentary metagenomes.</title>
        <authorList>
            <person name="Kawai M."/>
            <person name="Futagami T."/>
            <person name="Toyoda A."/>
            <person name="Takaki Y."/>
            <person name="Nishi S."/>
            <person name="Hori S."/>
            <person name="Arai W."/>
            <person name="Tsubouchi T."/>
            <person name="Morono Y."/>
            <person name="Uchiyama I."/>
            <person name="Ito T."/>
            <person name="Fujiyama A."/>
            <person name="Inagaki F."/>
            <person name="Takami H."/>
        </authorList>
    </citation>
    <scope>NUCLEOTIDE SEQUENCE</scope>
    <source>
        <strain evidence="1">Expedition CK06-06</strain>
    </source>
</reference>
<gene>
    <name evidence="1" type="ORF">S01H1_53623</name>
</gene>
<dbReference type="AlphaFoldDB" id="X0W417"/>
<name>X0W417_9ZZZZ</name>
<sequence length="259" mass="28214">AMVRGNVTKWLTNIGQLLRNCPGGFSADDTCGNPLKPDTGACPCFKKNGTTWDLDPRLKFTDAERTAAGWLDYVTSFVWTKPVKGIDQKAMCNPGIWMFIDLPSMPHSLIIIIRHGAIFSIGVGVDDSDQHPGSGGFGPGMPGTLGKLLIHSPDDSILGNFKINTDKQFKGILNSEFTKKQRIRAMGYYNATIQNNLQQTLTDAITSGSIAGTKAVTLTMSPSFGTYRTLSNRNFILWFFTGGVNCTSFAEWLSSSRGT</sequence>
<organism evidence="1">
    <name type="scientific">marine sediment metagenome</name>
    <dbReference type="NCBI Taxonomy" id="412755"/>
    <lineage>
        <taxon>unclassified sequences</taxon>
        <taxon>metagenomes</taxon>
        <taxon>ecological metagenomes</taxon>
    </lineage>
</organism>
<feature type="non-terminal residue" evidence="1">
    <location>
        <position position="259"/>
    </location>
</feature>
<comment type="caution">
    <text evidence="1">The sequence shown here is derived from an EMBL/GenBank/DDBJ whole genome shotgun (WGS) entry which is preliminary data.</text>
</comment>
<proteinExistence type="predicted"/>
<feature type="non-terminal residue" evidence="1">
    <location>
        <position position="1"/>
    </location>
</feature>
<protein>
    <submittedName>
        <fullName evidence="1">Uncharacterized protein</fullName>
    </submittedName>
</protein>